<name>A0A423XGM1_9PEZI</name>
<dbReference type="EMBL" id="LKEB01000009">
    <property type="protein sequence ID" value="ROW15416.1"/>
    <property type="molecule type" value="Genomic_DNA"/>
</dbReference>
<reference evidence="2 3" key="1">
    <citation type="submission" date="2015-09" db="EMBL/GenBank/DDBJ databases">
        <title>Host preference determinants of Valsa canker pathogens revealed by comparative genomics.</title>
        <authorList>
            <person name="Yin Z."/>
            <person name="Huang L."/>
        </authorList>
    </citation>
    <scope>NUCLEOTIDE SEQUENCE [LARGE SCALE GENOMIC DNA]</scope>
    <source>
        <strain evidence="2 3">SXYLt</strain>
    </source>
</reference>
<feature type="compositionally biased region" description="Basic and acidic residues" evidence="1">
    <location>
        <begin position="163"/>
        <end position="175"/>
    </location>
</feature>
<dbReference type="Proteomes" id="UP000285146">
    <property type="component" value="Unassembled WGS sequence"/>
</dbReference>
<feature type="region of interest" description="Disordered" evidence="1">
    <location>
        <begin position="31"/>
        <end position="180"/>
    </location>
</feature>
<organism evidence="2 3">
    <name type="scientific">Cytospora leucostoma</name>
    <dbReference type="NCBI Taxonomy" id="1230097"/>
    <lineage>
        <taxon>Eukaryota</taxon>
        <taxon>Fungi</taxon>
        <taxon>Dikarya</taxon>
        <taxon>Ascomycota</taxon>
        <taxon>Pezizomycotina</taxon>
        <taxon>Sordariomycetes</taxon>
        <taxon>Sordariomycetidae</taxon>
        <taxon>Diaporthales</taxon>
        <taxon>Cytosporaceae</taxon>
        <taxon>Cytospora</taxon>
    </lineage>
</organism>
<keyword evidence="3" id="KW-1185">Reference proteome</keyword>
<proteinExistence type="predicted"/>
<comment type="caution">
    <text evidence="2">The sequence shown here is derived from an EMBL/GenBank/DDBJ whole genome shotgun (WGS) entry which is preliminary data.</text>
</comment>
<dbReference type="OrthoDB" id="5245621at2759"/>
<feature type="region of interest" description="Disordered" evidence="1">
    <location>
        <begin position="327"/>
        <end position="404"/>
    </location>
</feature>
<evidence type="ECO:0000256" key="1">
    <source>
        <dbReference type="SAM" id="MobiDB-lite"/>
    </source>
</evidence>
<dbReference type="AlphaFoldDB" id="A0A423XGM1"/>
<sequence length="512" mass="54507">MLSHLVKIPRALRALPHSTCEDQDCSRLQGTVPGLDTAGAAGTGPDETTGLTTAHMPSPPPSRVFSVRVPSTSPPSSAGSSSSASCSSSPGQPDNPGGVVTTTTTKSHTAPHTRADGRVFTVRVPSTSPPSSAGYPSSASSSSSGLPAVQIGGLTTTAAPEAPPHRAGHDGDGDGHPMVVTASAATGSSSLAAPSGYGLPEQWEAHRRLADAVFAYKVVSLTSHLRNGSSSNVPDTPALEGLLSGRLEVFADERECNAKEQSDGASVIHVGRVDDVSQQQSRSEQQRKQEQQRQQEQLPTPAESRAKHRVRQVFAETWIGKCFHSSESVTPEQAKEDDNTLDIPSDSEEPNPVGAHDSADNHHHQQPHRDTPHQPSPPLGRTSQPQPQPHDAPEQPAPPPDGVHDIAAAATQRVRGARVRKDRRPRRRRRTEVELTMFHAIRWLGMGDVVPNVSVVTGGPLVRMPLPCTFGDGPSGRKGKEEDYFGVVLARKLVRYVEKRRAERVRGMGKGS</sequence>
<evidence type="ECO:0000313" key="3">
    <source>
        <dbReference type="Proteomes" id="UP000285146"/>
    </source>
</evidence>
<feature type="compositionally biased region" description="Low complexity" evidence="1">
    <location>
        <begin position="63"/>
        <end position="105"/>
    </location>
</feature>
<feature type="compositionally biased region" description="Low complexity" evidence="1">
    <location>
        <begin position="125"/>
        <end position="148"/>
    </location>
</feature>
<protein>
    <submittedName>
        <fullName evidence="2">Uncharacterized protein</fullName>
    </submittedName>
</protein>
<feature type="compositionally biased region" description="Basic and acidic residues" evidence="1">
    <location>
        <begin position="357"/>
        <end position="372"/>
    </location>
</feature>
<gene>
    <name evidence="2" type="ORF">VPNG_02285</name>
</gene>
<feature type="compositionally biased region" description="Basic and acidic residues" evidence="1">
    <location>
        <begin position="284"/>
        <end position="293"/>
    </location>
</feature>
<accession>A0A423XGM1</accession>
<feature type="compositionally biased region" description="Pro residues" evidence="1">
    <location>
        <begin position="386"/>
        <end position="401"/>
    </location>
</feature>
<dbReference type="InParanoid" id="A0A423XGM1"/>
<feature type="region of interest" description="Disordered" evidence="1">
    <location>
        <begin position="275"/>
        <end position="308"/>
    </location>
</feature>
<evidence type="ECO:0000313" key="2">
    <source>
        <dbReference type="EMBL" id="ROW15416.1"/>
    </source>
</evidence>